<dbReference type="Proteomes" id="UP000077066">
    <property type="component" value="Unassembled WGS sequence"/>
</dbReference>
<keyword evidence="4" id="KW-0249">Electron transport</keyword>
<comment type="caution">
    <text evidence="7">The sequence shown here is derived from an EMBL/GenBank/DDBJ whole genome shotgun (WGS) entry which is preliminary data.</text>
</comment>
<feature type="domain" description="Desulfoferrodoxin ferrous iron-binding" evidence="6">
    <location>
        <begin position="1"/>
        <end position="55"/>
    </location>
</feature>
<dbReference type="EC" id="1.15.1.2" evidence="7"/>
<dbReference type="STRING" id="55758.MBFIL_10470"/>
<dbReference type="InterPro" id="IPR051233">
    <property type="entry name" value="Desulfoferrodoxin_SOR"/>
</dbReference>
<dbReference type="InterPro" id="IPR002742">
    <property type="entry name" value="Desulfoferrodoxin_Fe-bd_dom"/>
</dbReference>
<evidence type="ECO:0000256" key="1">
    <source>
        <dbReference type="ARBA" id="ARBA00005941"/>
    </source>
</evidence>
<dbReference type="PATRIC" id="fig|55758.3.peg.1196"/>
<evidence type="ECO:0000313" key="7">
    <source>
        <dbReference type="EMBL" id="KZX13525.1"/>
    </source>
</evidence>
<dbReference type="AlphaFoldDB" id="A0A162FIF8"/>
<evidence type="ECO:0000256" key="2">
    <source>
        <dbReference type="ARBA" id="ARBA00022448"/>
    </source>
</evidence>
<keyword evidence="2" id="KW-0813">Transport</keyword>
<dbReference type="PANTHER" id="PTHR36541">
    <property type="entry name" value="SUPEROXIDE REDUCTASE-RELATED"/>
    <property type="match status" value="1"/>
</dbReference>
<organism evidence="7 8">
    <name type="scientific">Methanobrevibacter filiformis</name>
    <dbReference type="NCBI Taxonomy" id="55758"/>
    <lineage>
        <taxon>Archaea</taxon>
        <taxon>Methanobacteriati</taxon>
        <taxon>Methanobacteriota</taxon>
        <taxon>Methanomada group</taxon>
        <taxon>Methanobacteria</taxon>
        <taxon>Methanobacteriales</taxon>
        <taxon>Methanobacteriaceae</taxon>
        <taxon>Methanobrevibacter</taxon>
    </lineage>
</organism>
<dbReference type="Gene3D" id="2.60.40.730">
    <property type="entry name" value="SOR catalytic domain"/>
    <property type="match status" value="1"/>
</dbReference>
<dbReference type="InterPro" id="IPR036073">
    <property type="entry name" value="Desulfoferrodoxin_Fe-bd_dom_sf"/>
</dbReference>
<dbReference type="SUPFAM" id="SSF49367">
    <property type="entry name" value="Superoxide reductase-like"/>
    <property type="match status" value="1"/>
</dbReference>
<comment type="similarity">
    <text evidence="1">Belongs to the desulfoferrodoxin family.</text>
</comment>
<proteinExistence type="inferred from homology"/>
<dbReference type="Pfam" id="PF01880">
    <property type="entry name" value="Desulfoferrodox"/>
    <property type="match status" value="1"/>
</dbReference>
<evidence type="ECO:0000256" key="5">
    <source>
        <dbReference type="ARBA" id="ARBA00023004"/>
    </source>
</evidence>
<name>A0A162FIF8_9EURY</name>
<keyword evidence="5" id="KW-0408">Iron</keyword>
<protein>
    <submittedName>
        <fullName evidence="7">Desulfoferrodoxin</fullName>
        <ecNumber evidence="7">1.15.1.2</ecNumber>
    </submittedName>
</protein>
<dbReference type="GO" id="GO:0005506">
    <property type="term" value="F:iron ion binding"/>
    <property type="evidence" value="ECO:0007669"/>
    <property type="project" value="InterPro"/>
</dbReference>
<evidence type="ECO:0000256" key="3">
    <source>
        <dbReference type="ARBA" id="ARBA00022723"/>
    </source>
</evidence>
<gene>
    <name evidence="7" type="primary">dfx</name>
    <name evidence="7" type="ORF">MBFIL_10470</name>
</gene>
<dbReference type="PANTHER" id="PTHR36541:SF1">
    <property type="entry name" value="SUPEROXIDE REDUCTASE-RELATED"/>
    <property type="match status" value="1"/>
</dbReference>
<keyword evidence="3" id="KW-0479">Metal-binding</keyword>
<evidence type="ECO:0000313" key="8">
    <source>
        <dbReference type="Proteomes" id="UP000077066"/>
    </source>
</evidence>
<dbReference type="EMBL" id="LWMT01000203">
    <property type="protein sequence ID" value="KZX13525.1"/>
    <property type="molecule type" value="Genomic_DNA"/>
</dbReference>
<reference evidence="7 8" key="1">
    <citation type="submission" date="2016-04" db="EMBL/GenBank/DDBJ databases">
        <title>Genome sequence of Methanobrevibacter filiformis DSM 11501.</title>
        <authorList>
            <person name="Poehlein A."/>
            <person name="Seedorf H."/>
            <person name="Daniel R."/>
        </authorList>
    </citation>
    <scope>NUCLEOTIDE SEQUENCE [LARGE SCALE GENOMIC DNA]</scope>
    <source>
        <strain evidence="7 8">DSM 11501</strain>
    </source>
</reference>
<keyword evidence="7" id="KW-0560">Oxidoreductase</keyword>
<evidence type="ECO:0000256" key="4">
    <source>
        <dbReference type="ARBA" id="ARBA00022982"/>
    </source>
</evidence>
<sequence>MEEEHHISFIELISGNKVYIANLTPGDEPKAEFEISSGSDLRAREYCNIHGLWEA</sequence>
<evidence type="ECO:0000259" key="6">
    <source>
        <dbReference type="Pfam" id="PF01880"/>
    </source>
</evidence>
<dbReference type="GO" id="GO:0050605">
    <property type="term" value="F:superoxide reductase activity"/>
    <property type="evidence" value="ECO:0007669"/>
    <property type="project" value="UniProtKB-EC"/>
</dbReference>
<accession>A0A162FIF8</accession>
<keyword evidence="8" id="KW-1185">Reference proteome</keyword>